<proteinExistence type="predicted"/>
<evidence type="ECO:0008006" key="4">
    <source>
        <dbReference type="Google" id="ProtNLM"/>
    </source>
</evidence>
<dbReference type="AlphaFoldDB" id="A0A918EK19"/>
<feature type="chain" id="PRO_5038138005" description="Secreted protein" evidence="1">
    <location>
        <begin position="25"/>
        <end position="143"/>
    </location>
</feature>
<comment type="caution">
    <text evidence="2">The sequence shown here is derived from an EMBL/GenBank/DDBJ whole genome shotgun (WGS) entry which is preliminary data.</text>
</comment>
<evidence type="ECO:0000313" key="2">
    <source>
        <dbReference type="EMBL" id="GGP94732.1"/>
    </source>
</evidence>
<protein>
    <recommendedName>
        <fullName evidence="4">Secreted protein</fullName>
    </recommendedName>
</protein>
<evidence type="ECO:0000313" key="3">
    <source>
        <dbReference type="Proteomes" id="UP000654123"/>
    </source>
</evidence>
<gene>
    <name evidence="2" type="ORF">GCM10010249_10740</name>
</gene>
<reference evidence="2" key="2">
    <citation type="submission" date="2020-09" db="EMBL/GenBank/DDBJ databases">
        <authorList>
            <person name="Sun Q."/>
            <person name="Ohkuma M."/>
        </authorList>
    </citation>
    <scope>NUCLEOTIDE SEQUENCE</scope>
    <source>
        <strain evidence="2">JCM 4335</strain>
    </source>
</reference>
<evidence type="ECO:0000256" key="1">
    <source>
        <dbReference type="SAM" id="SignalP"/>
    </source>
</evidence>
<dbReference type="Proteomes" id="UP000654123">
    <property type="component" value="Unassembled WGS sequence"/>
</dbReference>
<name>A0A918EK19_9ACTN</name>
<keyword evidence="1" id="KW-0732">Signal</keyword>
<reference evidence="2" key="1">
    <citation type="journal article" date="2014" name="Int. J. Syst. Evol. Microbiol.">
        <title>Complete genome sequence of Corynebacterium casei LMG S-19264T (=DSM 44701T), isolated from a smear-ripened cheese.</title>
        <authorList>
            <consortium name="US DOE Joint Genome Institute (JGI-PGF)"/>
            <person name="Walter F."/>
            <person name="Albersmeier A."/>
            <person name="Kalinowski J."/>
            <person name="Ruckert C."/>
        </authorList>
    </citation>
    <scope>NUCLEOTIDE SEQUENCE</scope>
    <source>
        <strain evidence="2">JCM 4335</strain>
    </source>
</reference>
<organism evidence="2 3">
    <name type="scientific">Streptomyces roseolilacinus</name>
    <dbReference type="NCBI Taxonomy" id="66904"/>
    <lineage>
        <taxon>Bacteria</taxon>
        <taxon>Bacillati</taxon>
        <taxon>Actinomycetota</taxon>
        <taxon>Actinomycetes</taxon>
        <taxon>Kitasatosporales</taxon>
        <taxon>Streptomycetaceae</taxon>
        <taxon>Streptomyces</taxon>
    </lineage>
</organism>
<keyword evidence="3" id="KW-1185">Reference proteome</keyword>
<dbReference type="RefSeq" id="WP_189530313.1">
    <property type="nucleotide sequence ID" value="NZ_BMSV01000002.1"/>
</dbReference>
<dbReference type="EMBL" id="BMSV01000002">
    <property type="protein sequence ID" value="GGP94732.1"/>
    <property type="molecule type" value="Genomic_DNA"/>
</dbReference>
<sequence length="143" mass="15317">MRRAGFVAAVTTVLALGAAGQGRAAAFVNDITATWGDRTRIRVTWVDRNSFRHEAFSVTDRTCDDRSVYAALTIRTGSGALLTSGPKRNTGGCGTTADFRDVRATDPSGIRSLTMALCHQAADPATADHCETQYISLNPYYGL</sequence>
<accession>A0A918EK19</accession>
<feature type="signal peptide" evidence="1">
    <location>
        <begin position="1"/>
        <end position="24"/>
    </location>
</feature>